<dbReference type="InterPro" id="IPR051781">
    <property type="entry name" value="Metallo-dep_Hydrolase"/>
</dbReference>
<evidence type="ECO:0000259" key="1">
    <source>
        <dbReference type="Pfam" id="PF01979"/>
    </source>
</evidence>
<dbReference type="InterPro" id="IPR006680">
    <property type="entry name" value="Amidohydro-rel"/>
</dbReference>
<dbReference type="RefSeq" id="WP_380207200.1">
    <property type="nucleotide sequence ID" value="NZ_JBHTEK010000006.1"/>
</dbReference>
<proteinExistence type="predicted"/>
<dbReference type="InterPro" id="IPR032466">
    <property type="entry name" value="Metal_Hydrolase"/>
</dbReference>
<dbReference type="InterPro" id="IPR011059">
    <property type="entry name" value="Metal-dep_hydrolase_composite"/>
</dbReference>
<evidence type="ECO:0000313" key="2">
    <source>
        <dbReference type="EMBL" id="MFC7671212.1"/>
    </source>
</evidence>
<dbReference type="Pfam" id="PF01979">
    <property type="entry name" value="Amidohydro_1"/>
    <property type="match status" value="1"/>
</dbReference>
<protein>
    <submittedName>
        <fullName evidence="2">Amidohydrolase family protein</fullName>
    </submittedName>
</protein>
<dbReference type="PANTHER" id="PTHR43135">
    <property type="entry name" value="ALPHA-D-RIBOSE 1-METHYLPHOSPHONATE 5-TRIPHOSPHATE DIPHOSPHATASE"/>
    <property type="match status" value="1"/>
</dbReference>
<dbReference type="Gene3D" id="3.20.20.140">
    <property type="entry name" value="Metal-dependent hydrolases"/>
    <property type="match status" value="1"/>
</dbReference>
<reference evidence="3" key="1">
    <citation type="journal article" date="2019" name="Int. J. Syst. Evol. Microbiol.">
        <title>The Global Catalogue of Microorganisms (GCM) 10K type strain sequencing project: providing services to taxonomists for standard genome sequencing and annotation.</title>
        <authorList>
            <consortium name="The Broad Institute Genomics Platform"/>
            <consortium name="The Broad Institute Genome Sequencing Center for Infectious Disease"/>
            <person name="Wu L."/>
            <person name="Ma J."/>
        </authorList>
    </citation>
    <scope>NUCLEOTIDE SEQUENCE [LARGE SCALE GENOMIC DNA]</scope>
    <source>
        <strain evidence="3">JCM 19635</strain>
    </source>
</reference>
<accession>A0ABW2UFM1</accession>
<dbReference type="SUPFAM" id="SSF51556">
    <property type="entry name" value="Metallo-dependent hydrolases"/>
    <property type="match status" value="1"/>
</dbReference>
<dbReference type="Proteomes" id="UP001596513">
    <property type="component" value="Unassembled WGS sequence"/>
</dbReference>
<evidence type="ECO:0000313" key="3">
    <source>
        <dbReference type="Proteomes" id="UP001596513"/>
    </source>
</evidence>
<sequence>MEHNRYYIAHRQEYGYDSATVADLNQYVARNVATLKRAIRAKVKIAMGSDAVFTGFGENTRELRWFVQAGMTPAQALHTATAAGAELLGKEKELGAIAPGYFADLVAVEGDPLKDINVVIDHVKWVMKAGRTVVDYTKGPATKSP</sequence>
<comment type="caution">
    <text evidence="2">The sequence shown here is derived from an EMBL/GenBank/DDBJ whole genome shotgun (WGS) entry which is preliminary data.</text>
</comment>
<dbReference type="SUPFAM" id="SSF51338">
    <property type="entry name" value="Composite domain of metallo-dependent hydrolases"/>
    <property type="match status" value="1"/>
</dbReference>
<keyword evidence="3" id="KW-1185">Reference proteome</keyword>
<gene>
    <name evidence="2" type="ORF">ACFQT0_30300</name>
</gene>
<feature type="domain" description="Amidohydrolase-related" evidence="1">
    <location>
        <begin position="20"/>
        <end position="133"/>
    </location>
</feature>
<organism evidence="2 3">
    <name type="scientific">Hymenobacter humi</name>
    <dbReference type="NCBI Taxonomy" id="1411620"/>
    <lineage>
        <taxon>Bacteria</taxon>
        <taxon>Pseudomonadati</taxon>
        <taxon>Bacteroidota</taxon>
        <taxon>Cytophagia</taxon>
        <taxon>Cytophagales</taxon>
        <taxon>Hymenobacteraceae</taxon>
        <taxon>Hymenobacter</taxon>
    </lineage>
</organism>
<name>A0ABW2UFM1_9BACT</name>
<dbReference type="EMBL" id="JBHTEK010000006">
    <property type="protein sequence ID" value="MFC7671212.1"/>
    <property type="molecule type" value="Genomic_DNA"/>
</dbReference>
<dbReference type="PANTHER" id="PTHR43135:SF3">
    <property type="entry name" value="ALPHA-D-RIBOSE 1-METHYLPHOSPHONATE 5-TRIPHOSPHATE DIPHOSPHATASE"/>
    <property type="match status" value="1"/>
</dbReference>